<feature type="transmembrane region" description="Helical" evidence="1">
    <location>
        <begin position="6"/>
        <end position="25"/>
    </location>
</feature>
<keyword evidence="1" id="KW-1133">Transmembrane helix</keyword>
<dbReference type="AlphaFoldDB" id="A0A8T5GFK5"/>
<keyword evidence="1" id="KW-0812">Transmembrane</keyword>
<keyword evidence="1" id="KW-0472">Membrane</keyword>
<sequence length="108" mass="12485">MNEKHLSIICLIVILMGGILFFISYQNEFETKTISSITNEEKGIIFGKIEYVIKNSPSTIFVINDGNKILAYYPKSTNLAKNDFVTIYAKKQLYNEKEELYVYKVITQ</sequence>
<evidence type="ECO:0000313" key="3">
    <source>
        <dbReference type="Proteomes" id="UP000722459"/>
    </source>
</evidence>
<dbReference type="Proteomes" id="UP000722459">
    <property type="component" value="Unassembled WGS sequence"/>
</dbReference>
<proteinExistence type="predicted"/>
<name>A0A8T5GFK5_9ARCH</name>
<accession>A0A8T5GFK5</accession>
<reference evidence="2" key="1">
    <citation type="journal article" date="2021" name="ISME J.">
        <title>Mercury methylation by metabolically versatile and cosmopolitan marine bacteria.</title>
        <authorList>
            <person name="Lin H."/>
            <person name="Ascher D.B."/>
            <person name="Myung Y."/>
            <person name="Lamborg C.H."/>
            <person name="Hallam S.J."/>
            <person name="Gionfriddo C.M."/>
            <person name="Holt K.E."/>
            <person name="Moreau J.W."/>
        </authorList>
    </citation>
    <scope>NUCLEOTIDE SEQUENCE</scope>
    <source>
        <strain evidence="2">SI075_bin30</strain>
    </source>
</reference>
<evidence type="ECO:0000313" key="2">
    <source>
        <dbReference type="EMBL" id="MBT4870793.1"/>
    </source>
</evidence>
<gene>
    <name evidence="2" type="ORF">HON47_04415</name>
</gene>
<evidence type="ECO:0000256" key="1">
    <source>
        <dbReference type="SAM" id="Phobius"/>
    </source>
</evidence>
<dbReference type="EMBL" id="JABJNZ010000057">
    <property type="protein sequence ID" value="MBT4870793.1"/>
    <property type="molecule type" value="Genomic_DNA"/>
</dbReference>
<organism evidence="2 3">
    <name type="scientific">Candidatus Iainarchaeum sp</name>
    <dbReference type="NCBI Taxonomy" id="3101447"/>
    <lineage>
        <taxon>Archaea</taxon>
        <taxon>Candidatus Iainarchaeota</taxon>
        <taxon>Candidatus Iainarchaeia</taxon>
        <taxon>Candidatus Iainarchaeales</taxon>
        <taxon>Candidatus Iainarchaeaceae</taxon>
        <taxon>Candidatus Iainarchaeum</taxon>
    </lineage>
</organism>
<comment type="caution">
    <text evidence="2">The sequence shown here is derived from an EMBL/GenBank/DDBJ whole genome shotgun (WGS) entry which is preliminary data.</text>
</comment>
<protein>
    <submittedName>
        <fullName evidence="2">Uncharacterized protein</fullName>
    </submittedName>
</protein>